<dbReference type="InterPro" id="IPR011284">
    <property type="entry name" value="3oxo_ACP_reduc"/>
</dbReference>
<dbReference type="SMART" id="SM00822">
    <property type="entry name" value="PKS_KR"/>
    <property type="match status" value="1"/>
</dbReference>
<comment type="pathway">
    <text evidence="1 10">Lipid metabolism; fatty acid biosynthesis.</text>
</comment>
<protein>
    <recommendedName>
        <fullName evidence="3 10">3-oxoacyl-[acyl-carrier-protein] reductase</fullName>
        <ecNumber evidence="3 10">1.1.1.100</ecNumber>
    </recommendedName>
</protein>
<evidence type="ECO:0000256" key="8">
    <source>
        <dbReference type="PIRSR" id="PIRSR611284-1"/>
    </source>
</evidence>
<dbReference type="AlphaFoldDB" id="A0A7X2N062"/>
<evidence type="ECO:0000256" key="10">
    <source>
        <dbReference type="RuleBase" id="RU366074"/>
    </source>
</evidence>
<dbReference type="InterPro" id="IPR050259">
    <property type="entry name" value="SDR"/>
</dbReference>
<evidence type="ECO:0000256" key="1">
    <source>
        <dbReference type="ARBA" id="ARBA00005194"/>
    </source>
</evidence>
<organism evidence="12 13">
    <name type="scientific">Inconstantimicrobium porci</name>
    <dbReference type="NCBI Taxonomy" id="2652291"/>
    <lineage>
        <taxon>Bacteria</taxon>
        <taxon>Bacillati</taxon>
        <taxon>Bacillota</taxon>
        <taxon>Clostridia</taxon>
        <taxon>Eubacteriales</taxon>
        <taxon>Clostridiaceae</taxon>
        <taxon>Inconstantimicrobium</taxon>
    </lineage>
</organism>
<evidence type="ECO:0000256" key="6">
    <source>
        <dbReference type="ARBA" id="ARBA00023221"/>
    </source>
</evidence>
<dbReference type="CDD" id="cd05333">
    <property type="entry name" value="BKR_SDR_c"/>
    <property type="match status" value="1"/>
</dbReference>
<keyword evidence="13" id="KW-1185">Reference proteome</keyword>
<feature type="binding site" evidence="9">
    <location>
        <position position="89"/>
    </location>
    <ligand>
        <name>NADP(+)</name>
        <dbReference type="ChEBI" id="CHEBI:58349"/>
    </ligand>
</feature>
<dbReference type="PRINTS" id="PR00080">
    <property type="entry name" value="SDRFAMILY"/>
</dbReference>
<dbReference type="NCBIfam" id="TIGR01830">
    <property type="entry name" value="3oxo_ACP_reduc"/>
    <property type="match status" value="1"/>
</dbReference>
<dbReference type="InterPro" id="IPR057326">
    <property type="entry name" value="KR_dom"/>
</dbReference>
<evidence type="ECO:0000313" key="13">
    <source>
        <dbReference type="Proteomes" id="UP000460287"/>
    </source>
</evidence>
<dbReference type="Pfam" id="PF13561">
    <property type="entry name" value="adh_short_C2"/>
    <property type="match status" value="1"/>
</dbReference>
<name>A0A7X2N062_9CLOT</name>
<comment type="catalytic activity">
    <reaction evidence="7 10">
        <text>a (3R)-hydroxyacyl-[ACP] + NADP(+) = a 3-oxoacyl-[ACP] + NADPH + H(+)</text>
        <dbReference type="Rhea" id="RHEA:17397"/>
        <dbReference type="Rhea" id="RHEA-COMP:9916"/>
        <dbReference type="Rhea" id="RHEA-COMP:9945"/>
        <dbReference type="ChEBI" id="CHEBI:15378"/>
        <dbReference type="ChEBI" id="CHEBI:57783"/>
        <dbReference type="ChEBI" id="CHEBI:58349"/>
        <dbReference type="ChEBI" id="CHEBI:78776"/>
        <dbReference type="ChEBI" id="CHEBI:78827"/>
        <dbReference type="EC" id="1.1.1.100"/>
    </reaction>
</comment>
<dbReference type="PANTHER" id="PTHR42879">
    <property type="entry name" value="3-OXOACYL-(ACYL-CARRIER-PROTEIN) REDUCTASE"/>
    <property type="match status" value="1"/>
</dbReference>
<dbReference type="GO" id="GO:0008202">
    <property type="term" value="P:steroid metabolic process"/>
    <property type="evidence" value="ECO:0007669"/>
    <property type="project" value="UniProtKB-KW"/>
</dbReference>
<dbReference type="NCBIfam" id="NF009466">
    <property type="entry name" value="PRK12826.1-2"/>
    <property type="match status" value="1"/>
</dbReference>
<keyword evidence="10" id="KW-0444">Lipid biosynthesis</keyword>
<evidence type="ECO:0000256" key="3">
    <source>
        <dbReference type="ARBA" id="ARBA00012948"/>
    </source>
</evidence>
<dbReference type="SUPFAM" id="SSF51735">
    <property type="entry name" value="NAD(P)-binding Rossmann-fold domains"/>
    <property type="match status" value="1"/>
</dbReference>
<evidence type="ECO:0000259" key="11">
    <source>
        <dbReference type="SMART" id="SM00822"/>
    </source>
</evidence>
<evidence type="ECO:0000256" key="9">
    <source>
        <dbReference type="PIRSR" id="PIRSR611284-2"/>
    </source>
</evidence>
<feature type="binding site" evidence="9">
    <location>
        <position position="187"/>
    </location>
    <ligand>
        <name>NADP(+)</name>
        <dbReference type="ChEBI" id="CHEBI:58349"/>
    </ligand>
</feature>
<dbReference type="Gene3D" id="3.40.50.720">
    <property type="entry name" value="NAD(P)-binding Rossmann-like Domain"/>
    <property type="match status" value="1"/>
</dbReference>
<dbReference type="PROSITE" id="PS00061">
    <property type="entry name" value="ADH_SHORT"/>
    <property type="match status" value="1"/>
</dbReference>
<evidence type="ECO:0000313" key="12">
    <source>
        <dbReference type="EMBL" id="MSR92346.1"/>
    </source>
</evidence>
<keyword evidence="10" id="KW-0275">Fatty acid biosynthesis</keyword>
<comment type="similarity">
    <text evidence="2 10">Belongs to the short-chain dehydrogenases/reductases (SDR) family.</text>
</comment>
<dbReference type="GO" id="GO:0051287">
    <property type="term" value="F:NAD binding"/>
    <property type="evidence" value="ECO:0007669"/>
    <property type="project" value="UniProtKB-UniRule"/>
</dbReference>
<feature type="domain" description="Ketoreductase" evidence="11">
    <location>
        <begin position="5"/>
        <end position="185"/>
    </location>
</feature>
<feature type="binding site" evidence="9">
    <location>
        <begin position="154"/>
        <end position="158"/>
    </location>
    <ligand>
        <name>NADP(+)</name>
        <dbReference type="ChEBI" id="CHEBI:58349"/>
    </ligand>
</feature>
<comment type="function">
    <text evidence="10">Catalyzes the NADPH-dependent reduction of beta-ketoacyl-ACP substrates to beta-hydroxyacyl-ACP products, the first reductive step in the elongation cycle of fatty acid biosynthesis.</text>
</comment>
<sequence length="246" mass="26240">MLNGNCAVVTGATKGIGRAIAVKLASLGADIVINYRSSLEEAERLKEEIENLGVKTLLVKADVSIAEEAENLINEAKKCFGKVDILVNNAGIVKDNLILRMKMEDFSKVVDVNLKGTFNCLKYVSPIMLRQKKGKIINISSVVGIVGNAGQVNYAASKAGVIGMTKSLAKELGSRGIQVNAVAPGYINTAMTQGLNEKVKDEMLKVIPLKKFGEPEDVAKVVGFLASEDADYVTGQVIHVDGGMVM</sequence>
<keyword evidence="4 9" id="KW-0521">NADP</keyword>
<dbReference type="InterPro" id="IPR036291">
    <property type="entry name" value="NAD(P)-bd_dom_sf"/>
</dbReference>
<gene>
    <name evidence="12" type="primary">fabG</name>
    <name evidence="12" type="ORF">FYJ33_13330</name>
</gene>
<dbReference type="FunFam" id="3.40.50.720:FF:000115">
    <property type="entry name" value="3-oxoacyl-[acyl-carrier-protein] reductase FabG"/>
    <property type="match status" value="1"/>
</dbReference>
<dbReference type="EMBL" id="VULX01000028">
    <property type="protein sequence ID" value="MSR92346.1"/>
    <property type="molecule type" value="Genomic_DNA"/>
</dbReference>
<evidence type="ECO:0000256" key="2">
    <source>
        <dbReference type="ARBA" id="ARBA00006484"/>
    </source>
</evidence>
<dbReference type="RefSeq" id="WP_154532243.1">
    <property type="nucleotide sequence ID" value="NZ_JAQXTV010000088.1"/>
</dbReference>
<keyword evidence="10" id="KW-0276">Fatty acid metabolism</keyword>
<keyword evidence="5 10" id="KW-0560">Oxidoreductase</keyword>
<dbReference type="GO" id="GO:0006633">
    <property type="term" value="P:fatty acid biosynthetic process"/>
    <property type="evidence" value="ECO:0007669"/>
    <property type="project" value="UniProtKB-UniPathway"/>
</dbReference>
<dbReference type="InterPro" id="IPR020904">
    <property type="entry name" value="Sc_DH/Rdtase_CS"/>
</dbReference>
<proteinExistence type="inferred from homology"/>
<dbReference type="NCBIfam" id="NF004198">
    <property type="entry name" value="PRK05653.1-3"/>
    <property type="match status" value="1"/>
</dbReference>
<dbReference type="UniPathway" id="UPA00094"/>
<keyword evidence="6" id="KW-0753">Steroid metabolism</keyword>
<comment type="subunit">
    <text evidence="10">Homotetramer.</text>
</comment>
<dbReference type="EC" id="1.1.1.100" evidence="3 10"/>
<feature type="active site" description="Proton acceptor" evidence="8">
    <location>
        <position position="154"/>
    </location>
</feature>
<evidence type="ECO:0000256" key="7">
    <source>
        <dbReference type="ARBA" id="ARBA00048508"/>
    </source>
</evidence>
<comment type="caution">
    <text evidence="12">The sequence shown here is derived from an EMBL/GenBank/DDBJ whole genome shotgun (WGS) entry which is preliminary data.</text>
</comment>
<dbReference type="NCBIfam" id="NF005559">
    <property type="entry name" value="PRK07231.1"/>
    <property type="match status" value="1"/>
</dbReference>
<dbReference type="InterPro" id="IPR002347">
    <property type="entry name" value="SDR_fam"/>
</dbReference>
<dbReference type="Proteomes" id="UP000460287">
    <property type="component" value="Unassembled WGS sequence"/>
</dbReference>
<dbReference type="PRINTS" id="PR00081">
    <property type="entry name" value="GDHRDH"/>
</dbReference>
<evidence type="ECO:0000256" key="5">
    <source>
        <dbReference type="ARBA" id="ARBA00023002"/>
    </source>
</evidence>
<evidence type="ECO:0000256" key="4">
    <source>
        <dbReference type="ARBA" id="ARBA00022857"/>
    </source>
</evidence>
<dbReference type="PANTHER" id="PTHR42879:SF2">
    <property type="entry name" value="3-OXOACYL-[ACYL-CARRIER-PROTEIN] REDUCTASE FABG"/>
    <property type="match status" value="1"/>
</dbReference>
<keyword evidence="10" id="KW-0443">Lipid metabolism</keyword>
<accession>A0A7X2N062</accession>
<dbReference type="GO" id="GO:0004316">
    <property type="term" value="F:3-oxoacyl-[acyl-carrier-protein] reductase (NADPH) activity"/>
    <property type="evidence" value="ECO:0007669"/>
    <property type="project" value="UniProtKB-UniRule"/>
</dbReference>
<reference evidence="12 13" key="1">
    <citation type="submission" date="2019-08" db="EMBL/GenBank/DDBJ databases">
        <title>In-depth cultivation of the pig gut microbiome towards novel bacterial diversity and tailored functional studies.</title>
        <authorList>
            <person name="Wylensek D."/>
            <person name="Hitch T.C.A."/>
            <person name="Clavel T."/>
        </authorList>
    </citation>
    <scope>NUCLEOTIDE SEQUENCE [LARGE SCALE GENOMIC DNA]</scope>
    <source>
        <strain evidence="12 13">WCA-383-APC-5B</strain>
    </source>
</reference>